<dbReference type="Gene3D" id="3.90.245.10">
    <property type="entry name" value="Ribonucleoside hydrolase-like"/>
    <property type="match status" value="1"/>
</dbReference>
<sequence>MRKFIIITILTGACFFAEACFGNARYKIIIDTDGAADDLRAICMLLAHPETEILAVISSEGALTPADASIKVLSLLHSFQRGNIPVGTGRNLNIAPPMWRRQSEQIKWGDSFGVIPLQKSAKDLITEILETETGKVT</sequence>
<dbReference type="PANTHER" id="PTHR46190">
    <property type="entry name" value="SI:CH211-201H21.5-RELATED"/>
    <property type="match status" value="1"/>
</dbReference>
<gene>
    <name evidence="2" type="ORF">EZS27_038486</name>
</gene>
<protein>
    <submittedName>
        <fullName evidence="2">Pyrimidine-specific ribonucleoside hydrolase RihA</fullName>
        <ecNumber evidence="2">3.2.-.-</ecNumber>
    </submittedName>
</protein>
<dbReference type="AlphaFoldDB" id="A0A5J4PMP3"/>
<dbReference type="EMBL" id="SNRY01007565">
    <property type="protein sequence ID" value="KAA6310161.1"/>
    <property type="molecule type" value="Genomic_DNA"/>
</dbReference>
<proteinExistence type="predicted"/>
<dbReference type="SUPFAM" id="SSF53590">
    <property type="entry name" value="Nucleoside hydrolase"/>
    <property type="match status" value="1"/>
</dbReference>
<dbReference type="InterPro" id="IPR001910">
    <property type="entry name" value="Inosine/uridine_hydrolase_dom"/>
</dbReference>
<reference evidence="2" key="1">
    <citation type="submission" date="2019-03" db="EMBL/GenBank/DDBJ databases">
        <title>Single cell metagenomics reveals metabolic interactions within the superorganism composed of flagellate Streblomastix strix and complex community of Bacteroidetes bacteria on its surface.</title>
        <authorList>
            <person name="Treitli S.C."/>
            <person name="Kolisko M."/>
            <person name="Husnik F."/>
            <person name="Keeling P."/>
            <person name="Hampl V."/>
        </authorList>
    </citation>
    <scope>NUCLEOTIDE SEQUENCE</scope>
    <source>
        <strain evidence="2">STM</strain>
    </source>
</reference>
<evidence type="ECO:0000313" key="2">
    <source>
        <dbReference type="EMBL" id="KAA6310161.1"/>
    </source>
</evidence>
<accession>A0A5J4PMP3</accession>
<keyword evidence="2" id="KW-0378">Hydrolase</keyword>
<comment type="caution">
    <text evidence="2">The sequence shown here is derived from an EMBL/GenBank/DDBJ whole genome shotgun (WGS) entry which is preliminary data.</text>
</comment>
<evidence type="ECO:0000259" key="1">
    <source>
        <dbReference type="Pfam" id="PF01156"/>
    </source>
</evidence>
<dbReference type="GO" id="GO:0016799">
    <property type="term" value="F:hydrolase activity, hydrolyzing N-glycosyl compounds"/>
    <property type="evidence" value="ECO:0007669"/>
    <property type="project" value="InterPro"/>
</dbReference>
<dbReference type="InterPro" id="IPR052775">
    <property type="entry name" value="IUN_hydrolase"/>
</dbReference>
<name>A0A5J4PMP3_9ZZZZ</name>
<dbReference type="InterPro" id="IPR036452">
    <property type="entry name" value="Ribo_hydro-like"/>
</dbReference>
<feature type="domain" description="Inosine/uridine-preferring nucleoside hydrolase" evidence="1">
    <location>
        <begin position="28"/>
        <end position="115"/>
    </location>
</feature>
<keyword evidence="2" id="KW-0326">Glycosidase</keyword>
<feature type="non-terminal residue" evidence="2">
    <location>
        <position position="137"/>
    </location>
</feature>
<dbReference type="EC" id="3.2.-.-" evidence="2"/>
<organism evidence="2">
    <name type="scientific">termite gut metagenome</name>
    <dbReference type="NCBI Taxonomy" id="433724"/>
    <lineage>
        <taxon>unclassified sequences</taxon>
        <taxon>metagenomes</taxon>
        <taxon>organismal metagenomes</taxon>
    </lineage>
</organism>
<dbReference type="PANTHER" id="PTHR46190:SF1">
    <property type="entry name" value="SI:CH211-201H21.5"/>
    <property type="match status" value="1"/>
</dbReference>
<dbReference type="Pfam" id="PF01156">
    <property type="entry name" value="IU_nuc_hydro"/>
    <property type="match status" value="1"/>
</dbReference>